<dbReference type="STRING" id="477680.SAMN05421788_10544"/>
<sequence length="415" mass="45625">MQKITGCFITACLAFSVSTQAQYRTQAQQLVMTNEDSLNAGLNKNKTVVSGYGSAYYQRNNNLSVARASLERAVLFVGHQFNRKISFFSELEFENAKVTAGESGAGEIAMEQAFLKFNLNPKQYIVAGLFVPRIGILNENHLPVNFNGVERTQVETYVIPATWREVGVGFYGSANRMPINYSVALVNGLNSAGLEHSTGLMGARAEGSYALANNLALTASLQYNPGNFKFQVSGYMGGTVGLSQRAADSLNVGLKGGTFGTPVYLTEGNMQWSNHGLSFKALAVYVSYPDAHKIYQAYGKDIASAMYGAYAEVGYDWLYRRHKQDQFITFVRTERLDLNSTLPNGQKDRYDGTLQQTHVIAGFSYLPVPNVVVKADVRFVHTGKQNEALIVNPPPNALPYQQNNQLINLGIGYSF</sequence>
<gene>
    <name evidence="2" type="ORF">SAMN05421788_10544</name>
</gene>
<protein>
    <recommendedName>
        <fullName evidence="4">Phosphate-selective porin O and P</fullName>
    </recommendedName>
</protein>
<proteinExistence type="predicted"/>
<dbReference type="Gene3D" id="2.40.160.10">
    <property type="entry name" value="Porin"/>
    <property type="match status" value="1"/>
</dbReference>
<accession>A0A173MDC6</accession>
<dbReference type="RefSeq" id="WP_076379902.1">
    <property type="nucleotide sequence ID" value="NZ_AP017422.1"/>
</dbReference>
<keyword evidence="1" id="KW-0732">Signal</keyword>
<reference evidence="3" key="1">
    <citation type="submission" date="2017-01" db="EMBL/GenBank/DDBJ databases">
        <authorList>
            <person name="Varghese N."/>
            <person name="Submissions S."/>
        </authorList>
    </citation>
    <scope>NUCLEOTIDE SEQUENCE [LARGE SCALE GENOMIC DNA]</scope>
    <source>
        <strain evidence="3">DSM 21054</strain>
    </source>
</reference>
<evidence type="ECO:0000256" key="1">
    <source>
        <dbReference type="SAM" id="SignalP"/>
    </source>
</evidence>
<dbReference type="AlphaFoldDB" id="A0A173MDC6"/>
<dbReference type="KEGG" id="fln:FLA_1513"/>
<evidence type="ECO:0000313" key="2">
    <source>
        <dbReference type="EMBL" id="SIT20674.1"/>
    </source>
</evidence>
<dbReference type="EMBL" id="FTOR01000005">
    <property type="protein sequence ID" value="SIT20674.1"/>
    <property type="molecule type" value="Genomic_DNA"/>
</dbReference>
<feature type="signal peptide" evidence="1">
    <location>
        <begin position="1"/>
        <end position="21"/>
    </location>
</feature>
<evidence type="ECO:0000313" key="3">
    <source>
        <dbReference type="Proteomes" id="UP000186917"/>
    </source>
</evidence>
<evidence type="ECO:0008006" key="4">
    <source>
        <dbReference type="Google" id="ProtNLM"/>
    </source>
</evidence>
<dbReference type="Proteomes" id="UP000186917">
    <property type="component" value="Unassembled WGS sequence"/>
</dbReference>
<dbReference type="OrthoDB" id="9768080at2"/>
<keyword evidence="3" id="KW-1185">Reference proteome</keyword>
<feature type="chain" id="PRO_5030022802" description="Phosphate-selective porin O and P" evidence="1">
    <location>
        <begin position="22"/>
        <end position="415"/>
    </location>
</feature>
<name>A0A173MDC6_9BACT</name>
<organism evidence="2 3">
    <name type="scientific">Filimonas lacunae</name>
    <dbReference type="NCBI Taxonomy" id="477680"/>
    <lineage>
        <taxon>Bacteria</taxon>
        <taxon>Pseudomonadati</taxon>
        <taxon>Bacteroidota</taxon>
        <taxon>Chitinophagia</taxon>
        <taxon>Chitinophagales</taxon>
        <taxon>Chitinophagaceae</taxon>
        <taxon>Filimonas</taxon>
    </lineage>
</organism>
<dbReference type="InterPro" id="IPR023614">
    <property type="entry name" value="Porin_dom_sf"/>
</dbReference>
<dbReference type="SUPFAM" id="SSF56935">
    <property type="entry name" value="Porins"/>
    <property type="match status" value="1"/>
</dbReference>